<feature type="region of interest" description="Disordered" evidence="1">
    <location>
        <begin position="142"/>
        <end position="178"/>
    </location>
</feature>
<feature type="region of interest" description="Disordered" evidence="1">
    <location>
        <begin position="332"/>
        <end position="608"/>
    </location>
</feature>
<feature type="region of interest" description="Disordered" evidence="1">
    <location>
        <begin position="269"/>
        <end position="289"/>
    </location>
</feature>
<dbReference type="OrthoDB" id="9898538at2759"/>
<accession>A0A6P8FGJ0</accession>
<reference evidence="3" key="1">
    <citation type="submission" date="2025-08" db="UniProtKB">
        <authorList>
            <consortium name="RefSeq"/>
        </authorList>
    </citation>
    <scope>IDENTIFICATION</scope>
</reference>
<dbReference type="GeneID" id="116220348"/>
<feature type="region of interest" description="Disordered" evidence="1">
    <location>
        <begin position="105"/>
        <end position="125"/>
    </location>
</feature>
<feature type="compositionally biased region" description="Polar residues" evidence="1">
    <location>
        <begin position="163"/>
        <end position="172"/>
    </location>
</feature>
<evidence type="ECO:0000256" key="1">
    <source>
        <dbReference type="SAM" id="MobiDB-lite"/>
    </source>
</evidence>
<feature type="compositionally biased region" description="Acidic residues" evidence="1">
    <location>
        <begin position="734"/>
        <end position="743"/>
    </location>
</feature>
<feature type="compositionally biased region" description="Basic and acidic residues" evidence="1">
    <location>
        <begin position="105"/>
        <end position="124"/>
    </location>
</feature>
<feature type="compositionally biased region" description="Low complexity" evidence="1">
    <location>
        <begin position="686"/>
        <end position="702"/>
    </location>
</feature>
<feature type="compositionally biased region" description="Polar residues" evidence="1">
    <location>
        <begin position="142"/>
        <end position="151"/>
    </location>
</feature>
<dbReference type="RefSeq" id="XP_031422720.1">
    <property type="nucleotide sequence ID" value="XM_031566860.2"/>
</dbReference>
<feature type="region of interest" description="Disordered" evidence="1">
    <location>
        <begin position="66"/>
        <end position="87"/>
    </location>
</feature>
<gene>
    <name evidence="3" type="primary">LOC116220348</name>
</gene>
<keyword evidence="2" id="KW-1185">Reference proteome</keyword>
<dbReference type="PANTHER" id="PTHR21555:SF0">
    <property type="entry name" value="SPECIFICALLY ANDROGEN-REGULATED GENE PROTEIN"/>
    <property type="match status" value="1"/>
</dbReference>
<organism evidence="2 3">
    <name type="scientific">Clupea harengus</name>
    <name type="common">Atlantic herring</name>
    <dbReference type="NCBI Taxonomy" id="7950"/>
    <lineage>
        <taxon>Eukaryota</taxon>
        <taxon>Metazoa</taxon>
        <taxon>Chordata</taxon>
        <taxon>Craniata</taxon>
        <taxon>Vertebrata</taxon>
        <taxon>Euteleostomi</taxon>
        <taxon>Actinopterygii</taxon>
        <taxon>Neopterygii</taxon>
        <taxon>Teleostei</taxon>
        <taxon>Clupei</taxon>
        <taxon>Clupeiformes</taxon>
        <taxon>Clupeoidei</taxon>
        <taxon>Clupeidae</taxon>
        <taxon>Clupea</taxon>
    </lineage>
</organism>
<dbReference type="Pfam" id="PF15385">
    <property type="entry name" value="SARG"/>
    <property type="match status" value="3"/>
</dbReference>
<sequence length="798" mass="82758">MPKSDTWPGGVAMETAISKESAGSCDSVVSMTSNLSDDSLEFFAPDIRASLMFLEETLESLELEVEDDSGLSNDELETHTPTLTHSSGLPDKVANICIPTHSRLEDASSYHDDPNRVKGKDHKPSLSYMVPTPLLLANGVSSLRPRTSSSAADHKPEPHATDTGITPGNITANPEKAASDKLITDPADVITRRHTADPGELTDIPTAKLTSDAFETAMGNTTGSTHPIGDGHTVGPAEMATNTNTSDPVKLITTNIAGDPAIDLKPAESNAMEAPESPAPTDTPEGISEEGISEEGISEGSGNASVASVDEATALATPGIAPVEAGIGFLPPPMAFMDEPEEHSNCEVPGHSAATPADMPAPDAPAKDVPASDTAFPASDIPAPDAPTKDVPASDTAFPASDIPAPVIPSADIPTQNASDAASADDLPQVTSDAALPAASTPDLGIPPPEIPAPKNPAPDVPNPVIPTLDIPAVIIIPATDIPGSEGEDPQNAVPPSQKPPKESGPASVDAAAQRGPLSNSELEKLRKKASTKRAPGAVPVVQIRKPAPLSQASVTSEALPDPPQEYCDPKSPPAVAPKPKKLPANIILKPHRSVDPVSGPLISPDRVLMDPQKVRLEALRKLGLPTPSSSVGPSLPPRSRMSRSTPPGPTSPGPYASGRSTPDLNAQLPPTQPSLRQPTGPRAEPPSTSEAPSPQQPSSAPHGKMVEVRLTPPPVLAAGVVEPHMGGIGLPREEEDDQDELEVPDHLPPSPPATRAPFSADNKTAHRYHGISVQISPHSKNEGDRREALKKLGLLKD</sequence>
<evidence type="ECO:0000313" key="3">
    <source>
        <dbReference type="RefSeq" id="XP_031422720.1"/>
    </source>
</evidence>
<dbReference type="PANTHER" id="PTHR21555">
    <property type="entry name" value="SPECIFICALLY ANDROGEN-REGULATED GENE PROTEIN"/>
    <property type="match status" value="1"/>
</dbReference>
<feature type="compositionally biased region" description="Pro residues" evidence="1">
    <location>
        <begin position="445"/>
        <end position="465"/>
    </location>
</feature>
<dbReference type="AlphaFoldDB" id="A0A6P8FGJ0"/>
<evidence type="ECO:0000313" key="2">
    <source>
        <dbReference type="Proteomes" id="UP000515152"/>
    </source>
</evidence>
<dbReference type="Proteomes" id="UP000515152">
    <property type="component" value="Chromosome 4"/>
</dbReference>
<proteinExistence type="predicted"/>
<name>A0A6P8FGJ0_CLUHA</name>
<dbReference type="KEGG" id="char:116220348"/>
<dbReference type="InterPro" id="IPR026152">
    <property type="entry name" value="SARG"/>
</dbReference>
<feature type="region of interest" description="Disordered" evidence="1">
    <location>
        <begin position="620"/>
        <end position="762"/>
    </location>
</feature>
<protein>
    <submittedName>
        <fullName evidence="3">Fibrous sheath CABYR-binding protein</fullName>
    </submittedName>
</protein>